<feature type="domain" description="Glucose/Sorbosone dehydrogenase" evidence="1">
    <location>
        <begin position="58"/>
        <end position="391"/>
    </location>
</feature>
<dbReference type="AlphaFoldDB" id="A0A844ZP80"/>
<gene>
    <name evidence="2" type="ORF">GRI32_08710</name>
</gene>
<comment type="caution">
    <text evidence="2">The sequence shown here is derived from an EMBL/GenBank/DDBJ whole genome shotgun (WGS) entry which is preliminary data.</text>
</comment>
<sequence>MAAAFFATGAYAQQDVPMTETRIPVAPTGLADNPLPDGPFHYRTAEGMDIRVEVLARLEYPMSMAFLPDGDMLVVTRRGELHMLEQGASETSLIEGGPEGVFFGESGDAGTSHAYVDIVLHPDFAANHFIYLAYNKPTEDGSRVMALGRGRWTGDRLEGFEDIWVAHPGVSGVSRMAFANDGKLIFTTSGSGPQNLSTAGGKVLRINDDGSIPDDNPFIGDANARDDVYSYGHRGSLGLAIHPTTGAIWQNENGPNGGDEINIIKPGANYGWPYVSLGRTYQGPWQAERPRHDLFEPPVVYWMPAIAPSGMLFYTGDALPAWKGDIFVGALRTGEIPGTGHLERILINQNMQELRRETLLYDLRQRVRDVRQGPDGYIYLATEERDGAILRIVPDD</sequence>
<evidence type="ECO:0000313" key="2">
    <source>
        <dbReference type="EMBL" id="MXO88820.1"/>
    </source>
</evidence>
<dbReference type="PANTHER" id="PTHR19328:SF75">
    <property type="entry name" value="ALDOSE SUGAR DEHYDROGENASE YLII"/>
    <property type="match status" value="1"/>
</dbReference>
<evidence type="ECO:0000313" key="3">
    <source>
        <dbReference type="Proteomes" id="UP000435243"/>
    </source>
</evidence>
<dbReference type="InterPro" id="IPR011041">
    <property type="entry name" value="Quinoprot_gluc/sorb_DH_b-prop"/>
</dbReference>
<keyword evidence="3" id="KW-1185">Reference proteome</keyword>
<dbReference type="SUPFAM" id="SSF50952">
    <property type="entry name" value="Soluble quinoprotein glucose dehydrogenase"/>
    <property type="match status" value="1"/>
</dbReference>
<accession>A0A844ZP80</accession>
<dbReference type="RefSeq" id="WP_237437479.1">
    <property type="nucleotide sequence ID" value="NZ_WTYY01000004.1"/>
</dbReference>
<dbReference type="InterPro" id="IPR012938">
    <property type="entry name" value="Glc/Sorbosone_DH"/>
</dbReference>
<dbReference type="Gene3D" id="2.120.10.30">
    <property type="entry name" value="TolB, C-terminal domain"/>
    <property type="match status" value="1"/>
</dbReference>
<dbReference type="PANTHER" id="PTHR19328">
    <property type="entry name" value="HEDGEHOG-INTERACTING PROTEIN"/>
    <property type="match status" value="1"/>
</dbReference>
<proteinExistence type="predicted"/>
<evidence type="ECO:0000259" key="1">
    <source>
        <dbReference type="Pfam" id="PF07995"/>
    </source>
</evidence>
<name>A0A844ZP80_9SPHN</name>
<organism evidence="2 3">
    <name type="scientific">Alteraurantiacibacter aestuarii</name>
    <dbReference type="NCBI Taxonomy" id="650004"/>
    <lineage>
        <taxon>Bacteria</taxon>
        <taxon>Pseudomonadati</taxon>
        <taxon>Pseudomonadota</taxon>
        <taxon>Alphaproteobacteria</taxon>
        <taxon>Sphingomonadales</taxon>
        <taxon>Erythrobacteraceae</taxon>
        <taxon>Alteraurantiacibacter</taxon>
    </lineage>
</organism>
<dbReference type="Proteomes" id="UP000435243">
    <property type="component" value="Unassembled WGS sequence"/>
</dbReference>
<dbReference type="EMBL" id="WTYY01000004">
    <property type="protein sequence ID" value="MXO88820.1"/>
    <property type="molecule type" value="Genomic_DNA"/>
</dbReference>
<reference evidence="2 3" key="1">
    <citation type="submission" date="2019-12" db="EMBL/GenBank/DDBJ databases">
        <title>Genomic-based taxomic classification of the family Erythrobacteraceae.</title>
        <authorList>
            <person name="Xu L."/>
        </authorList>
    </citation>
    <scope>NUCLEOTIDE SEQUENCE [LARGE SCALE GENOMIC DNA]</scope>
    <source>
        <strain evidence="2 3">JCM 16339</strain>
    </source>
</reference>
<dbReference type="Pfam" id="PF07995">
    <property type="entry name" value="GSDH"/>
    <property type="match status" value="1"/>
</dbReference>
<dbReference type="InterPro" id="IPR011042">
    <property type="entry name" value="6-blade_b-propeller_TolB-like"/>
</dbReference>
<protein>
    <submittedName>
        <fullName evidence="2">PQQ-dependent sugar dehydrogenase</fullName>
    </submittedName>
</protein>